<accession>L9YX20</accession>
<proteinExistence type="predicted"/>
<organism evidence="1 2">
    <name type="scientific">Natrinema gari JCM 14663</name>
    <dbReference type="NCBI Taxonomy" id="1230459"/>
    <lineage>
        <taxon>Archaea</taxon>
        <taxon>Methanobacteriati</taxon>
        <taxon>Methanobacteriota</taxon>
        <taxon>Stenosarchaea group</taxon>
        <taxon>Halobacteria</taxon>
        <taxon>Halobacteriales</taxon>
        <taxon>Natrialbaceae</taxon>
        <taxon>Natrinema</taxon>
    </lineage>
</organism>
<dbReference type="PROSITE" id="PS51257">
    <property type="entry name" value="PROKAR_LIPOPROTEIN"/>
    <property type="match status" value="1"/>
</dbReference>
<evidence type="ECO:0000313" key="1">
    <source>
        <dbReference type="EMBL" id="ELY78002.1"/>
    </source>
</evidence>
<dbReference type="AlphaFoldDB" id="L9YX20"/>
<keyword evidence="2" id="KW-1185">Reference proteome</keyword>
<evidence type="ECO:0000313" key="2">
    <source>
        <dbReference type="Proteomes" id="UP000011592"/>
    </source>
</evidence>
<name>L9YX20_9EURY</name>
<sequence>MDRTMLRAPQYASSRCPRCDVTLSNVQGVVACPACNWVDGEPTIR</sequence>
<reference evidence="1 2" key="1">
    <citation type="journal article" date="2014" name="PLoS Genet.">
        <title>Phylogenetically driven sequencing of extremely halophilic archaea reveals strategies for static and dynamic osmo-response.</title>
        <authorList>
            <person name="Becker E.A."/>
            <person name="Seitzer P.M."/>
            <person name="Tritt A."/>
            <person name="Larsen D."/>
            <person name="Krusor M."/>
            <person name="Yao A.I."/>
            <person name="Wu D."/>
            <person name="Madern D."/>
            <person name="Eisen J.A."/>
            <person name="Darling A.E."/>
            <person name="Facciotti M.T."/>
        </authorList>
    </citation>
    <scope>NUCLEOTIDE SEQUENCE [LARGE SCALE GENOMIC DNA]</scope>
    <source>
        <strain evidence="1 2">JCM 14663</strain>
    </source>
</reference>
<dbReference type="Proteomes" id="UP000011592">
    <property type="component" value="Unassembled WGS sequence"/>
</dbReference>
<gene>
    <name evidence="1" type="ORF">C486_14062</name>
</gene>
<comment type="caution">
    <text evidence="1">The sequence shown here is derived from an EMBL/GenBank/DDBJ whole genome shotgun (WGS) entry which is preliminary data.</text>
</comment>
<protein>
    <submittedName>
        <fullName evidence="1">Uncharacterized protein</fullName>
    </submittedName>
</protein>
<dbReference type="EMBL" id="AOIJ01000058">
    <property type="protein sequence ID" value="ELY78002.1"/>
    <property type="molecule type" value="Genomic_DNA"/>
</dbReference>
<dbReference type="PATRIC" id="fig|1230459.4.peg.2810"/>